<feature type="coiled-coil region" evidence="10">
    <location>
        <begin position="133"/>
        <end position="192"/>
    </location>
</feature>
<proteinExistence type="inferred from homology"/>
<dbReference type="CDD" id="cd06455">
    <property type="entry name" value="M3A_TOP"/>
    <property type="match status" value="1"/>
</dbReference>
<dbReference type="Gene3D" id="3.40.390.10">
    <property type="entry name" value="Collagenase (Catalytic Domain)"/>
    <property type="match status" value="1"/>
</dbReference>
<dbReference type="Gene3D" id="1.20.1050.40">
    <property type="entry name" value="Endopeptidase. Chain P, domain 1"/>
    <property type="match status" value="1"/>
</dbReference>
<dbReference type="InterPro" id="IPR001567">
    <property type="entry name" value="Pept_M3A_M3B_dom"/>
</dbReference>
<dbReference type="OrthoDB" id="534666at2759"/>
<keyword evidence="7 9" id="KW-0862">Zinc</keyword>
<comment type="caution">
    <text evidence="12">The sequence shown here is derived from an EMBL/GenBank/DDBJ whole genome shotgun (WGS) entry which is preliminary data.</text>
</comment>
<protein>
    <submittedName>
        <fullName evidence="12">Saccharolysin</fullName>
    </submittedName>
</protein>
<reference evidence="12" key="1">
    <citation type="submission" date="2022-10" db="EMBL/GenBank/DDBJ databases">
        <title>Novel sulphate-reducing endosymbionts in the free-living metamonad Anaeramoeba.</title>
        <authorList>
            <person name="Jerlstrom-Hultqvist J."/>
            <person name="Cepicka I."/>
            <person name="Gallot-Lavallee L."/>
            <person name="Salas-Leiva D."/>
            <person name="Curtis B.A."/>
            <person name="Zahonova K."/>
            <person name="Pipaliya S."/>
            <person name="Dacks J."/>
            <person name="Roger A.J."/>
        </authorList>
    </citation>
    <scope>NUCLEOTIDE SEQUENCE</scope>
    <source>
        <strain evidence="12">BMAN</strain>
    </source>
</reference>
<organism evidence="12 13">
    <name type="scientific">Anaeramoeba ignava</name>
    <name type="common">Anaerobic marine amoeba</name>
    <dbReference type="NCBI Taxonomy" id="1746090"/>
    <lineage>
        <taxon>Eukaryota</taxon>
        <taxon>Metamonada</taxon>
        <taxon>Anaeramoebidae</taxon>
        <taxon>Anaeramoeba</taxon>
    </lineage>
</organism>
<keyword evidence="4 9" id="KW-0645">Protease</keyword>
<evidence type="ECO:0000313" key="12">
    <source>
        <dbReference type="EMBL" id="KAJ5074184.1"/>
    </source>
</evidence>
<dbReference type="FunFam" id="3.40.390.10:FF:000006">
    <property type="entry name" value="Thimet oligopeptidase 1"/>
    <property type="match status" value="1"/>
</dbReference>
<feature type="domain" description="Peptidase M3A/M3B catalytic" evidence="11">
    <location>
        <begin position="206"/>
        <end position="656"/>
    </location>
</feature>
<evidence type="ECO:0000256" key="1">
    <source>
        <dbReference type="ARBA" id="ARBA00004496"/>
    </source>
</evidence>
<accession>A0A9Q0RBK4</accession>
<evidence type="ECO:0000256" key="6">
    <source>
        <dbReference type="ARBA" id="ARBA00022801"/>
    </source>
</evidence>
<evidence type="ECO:0000256" key="5">
    <source>
        <dbReference type="ARBA" id="ARBA00022723"/>
    </source>
</evidence>
<dbReference type="InterPro" id="IPR024080">
    <property type="entry name" value="Neurolysin/TOP_N"/>
</dbReference>
<evidence type="ECO:0000256" key="10">
    <source>
        <dbReference type="SAM" id="Coils"/>
    </source>
</evidence>
<keyword evidence="10" id="KW-0175">Coiled coil</keyword>
<evidence type="ECO:0000256" key="2">
    <source>
        <dbReference type="ARBA" id="ARBA00006040"/>
    </source>
</evidence>
<dbReference type="OMA" id="KNFQSAM"/>
<name>A0A9Q0RBK4_ANAIG</name>
<dbReference type="SUPFAM" id="SSF55486">
    <property type="entry name" value="Metalloproteases ('zincins'), catalytic domain"/>
    <property type="match status" value="1"/>
</dbReference>
<dbReference type="InterPro" id="IPR024077">
    <property type="entry name" value="Neurolysin/TOP_dom2"/>
</dbReference>
<evidence type="ECO:0000256" key="9">
    <source>
        <dbReference type="RuleBase" id="RU003435"/>
    </source>
</evidence>
<keyword evidence="6 9" id="KW-0378">Hydrolase</keyword>
<evidence type="ECO:0000256" key="8">
    <source>
        <dbReference type="ARBA" id="ARBA00023049"/>
    </source>
</evidence>
<keyword evidence="8 9" id="KW-0482">Metalloprotease</keyword>
<dbReference type="InterPro" id="IPR045090">
    <property type="entry name" value="Pept_M3A_M3B"/>
</dbReference>
<dbReference type="Gene3D" id="1.10.1370.10">
    <property type="entry name" value="Neurolysin, domain 3"/>
    <property type="match status" value="1"/>
</dbReference>
<keyword evidence="13" id="KW-1185">Reference proteome</keyword>
<dbReference type="FunFam" id="1.20.1050.40:FF:000001">
    <property type="entry name" value="Thimet oligopeptidase 1"/>
    <property type="match status" value="1"/>
</dbReference>
<dbReference type="PANTHER" id="PTHR11804">
    <property type="entry name" value="PROTEASE M3 THIMET OLIGOPEPTIDASE-RELATED"/>
    <property type="match status" value="1"/>
</dbReference>
<evidence type="ECO:0000256" key="7">
    <source>
        <dbReference type="ARBA" id="ARBA00022833"/>
    </source>
</evidence>
<comment type="similarity">
    <text evidence="2 9">Belongs to the peptidase M3 family.</text>
</comment>
<gene>
    <name evidence="12" type="ORF">M0811_00813</name>
</gene>
<keyword evidence="3" id="KW-0963">Cytoplasm</keyword>
<evidence type="ECO:0000313" key="13">
    <source>
        <dbReference type="Proteomes" id="UP001149090"/>
    </source>
</evidence>
<dbReference type="AlphaFoldDB" id="A0A9Q0RBK4"/>
<evidence type="ECO:0000256" key="3">
    <source>
        <dbReference type="ARBA" id="ARBA00022490"/>
    </source>
</evidence>
<dbReference type="GO" id="GO:0006508">
    <property type="term" value="P:proteolysis"/>
    <property type="evidence" value="ECO:0007669"/>
    <property type="project" value="UniProtKB-KW"/>
</dbReference>
<dbReference type="GO" id="GO:0046872">
    <property type="term" value="F:metal ion binding"/>
    <property type="evidence" value="ECO:0007669"/>
    <property type="project" value="UniProtKB-UniRule"/>
</dbReference>
<dbReference type="PANTHER" id="PTHR11804:SF84">
    <property type="entry name" value="SACCHAROLYSIN"/>
    <property type="match status" value="1"/>
</dbReference>
<keyword evidence="5 9" id="KW-0479">Metal-binding</keyword>
<sequence length="661" mass="78107">MECLKWNYTPEQITTKTDEIIAKSQKTYDEIAKLKKGENTYTNTLLALIEEERESSNWECIVGLLSETYPDAKVRDTSREADEKLSKFFIDMSMREDVFISVKNYQETLTEELDHEQKRFLERLIRDFKRNGLDLEKEKREEMKSKKKKITENSIKYSKNLNEDKTKLLFDKQELEGLNEDLINDLEKQEEKYVITLKYPHVFPILEKCKVGNTRKKVLFEFNSRSKEENTKLFEETLELRHQIANLLGFKTHAEFALDIRMAKKPETVMNFLNSLCEKLPGESELEVLRKLKREELKIPDDQEVVIEDWDFRYYHKLLLETKYQVDDNVISQYFPLEKVIEGMLEIFQQVLGLDFKQVAIDFNNPEEKMKVWHEEVKLFEIYDSEKKDFVGHFYLDLFPREGKYGHAAEFSIRHSCKKPDGTRQYPIAAMICNFTKPTKDKPSLLKHSEVKTMFHEFGHLMHELCSTVDIIRFSGTRVDLDFVETPSQMCENWVWQEDSLKKISLHYKSNDPLPIELIQKMTNAKNVDAGLFYRRQLFFGIFDQNVHSQEKSDTYKLTREIRKKICLIEQIEGTTLANTFGHLMSMYHAGYYSYLWSEVFSLDIFQRFKKEGLLSSVVGKQLRQTILSQGGKRDAMELLKEFLGREPNEEAFLESIFGKK</sequence>
<dbReference type="Proteomes" id="UP001149090">
    <property type="component" value="Unassembled WGS sequence"/>
</dbReference>
<dbReference type="GO" id="GO:0006518">
    <property type="term" value="P:peptide metabolic process"/>
    <property type="evidence" value="ECO:0007669"/>
    <property type="project" value="TreeGrafter"/>
</dbReference>
<dbReference type="GO" id="GO:0005758">
    <property type="term" value="C:mitochondrial intermembrane space"/>
    <property type="evidence" value="ECO:0007669"/>
    <property type="project" value="TreeGrafter"/>
</dbReference>
<evidence type="ECO:0000259" key="11">
    <source>
        <dbReference type="Pfam" id="PF01432"/>
    </source>
</evidence>
<evidence type="ECO:0000256" key="4">
    <source>
        <dbReference type="ARBA" id="ARBA00022670"/>
    </source>
</evidence>
<comment type="subcellular location">
    <subcellularLocation>
        <location evidence="1">Cytoplasm</location>
    </subcellularLocation>
</comment>
<dbReference type="Pfam" id="PF01432">
    <property type="entry name" value="Peptidase_M3"/>
    <property type="match status" value="1"/>
</dbReference>
<comment type="cofactor">
    <cofactor evidence="9">
        <name>Zn(2+)</name>
        <dbReference type="ChEBI" id="CHEBI:29105"/>
    </cofactor>
    <text evidence="9">Binds 1 zinc ion.</text>
</comment>
<dbReference type="InterPro" id="IPR024079">
    <property type="entry name" value="MetalloPept_cat_dom_sf"/>
</dbReference>
<dbReference type="EMBL" id="JAPDFW010000070">
    <property type="protein sequence ID" value="KAJ5074184.1"/>
    <property type="molecule type" value="Genomic_DNA"/>
</dbReference>
<dbReference type="GO" id="GO:0004222">
    <property type="term" value="F:metalloendopeptidase activity"/>
    <property type="evidence" value="ECO:0007669"/>
    <property type="project" value="InterPro"/>
</dbReference>